<evidence type="ECO:0000313" key="1">
    <source>
        <dbReference type="EMBL" id="KAK9086030.1"/>
    </source>
</evidence>
<keyword evidence="2" id="KW-1185">Reference proteome</keyword>
<dbReference type="EMBL" id="JBBNAE010000011">
    <property type="protein sequence ID" value="KAK9086030.1"/>
    <property type="molecule type" value="Genomic_DNA"/>
</dbReference>
<proteinExistence type="predicted"/>
<gene>
    <name evidence="1" type="ORF">Sjap_026441</name>
</gene>
<protein>
    <submittedName>
        <fullName evidence="1">Uncharacterized protein</fullName>
    </submittedName>
</protein>
<dbReference type="Proteomes" id="UP001417504">
    <property type="component" value="Unassembled WGS sequence"/>
</dbReference>
<name>A0AAP0E654_9MAGN</name>
<reference evidence="1 2" key="1">
    <citation type="submission" date="2024-01" db="EMBL/GenBank/DDBJ databases">
        <title>Genome assemblies of Stephania.</title>
        <authorList>
            <person name="Yang L."/>
        </authorList>
    </citation>
    <scope>NUCLEOTIDE SEQUENCE [LARGE SCALE GENOMIC DNA]</scope>
    <source>
        <strain evidence="1">QJT</strain>
        <tissue evidence="1">Leaf</tissue>
    </source>
</reference>
<evidence type="ECO:0000313" key="2">
    <source>
        <dbReference type="Proteomes" id="UP001417504"/>
    </source>
</evidence>
<organism evidence="1 2">
    <name type="scientific">Stephania japonica</name>
    <dbReference type="NCBI Taxonomy" id="461633"/>
    <lineage>
        <taxon>Eukaryota</taxon>
        <taxon>Viridiplantae</taxon>
        <taxon>Streptophyta</taxon>
        <taxon>Embryophyta</taxon>
        <taxon>Tracheophyta</taxon>
        <taxon>Spermatophyta</taxon>
        <taxon>Magnoliopsida</taxon>
        <taxon>Ranunculales</taxon>
        <taxon>Menispermaceae</taxon>
        <taxon>Menispermoideae</taxon>
        <taxon>Cissampelideae</taxon>
        <taxon>Stephania</taxon>
    </lineage>
</organism>
<comment type="caution">
    <text evidence="1">The sequence shown here is derived from an EMBL/GenBank/DDBJ whole genome shotgun (WGS) entry which is preliminary data.</text>
</comment>
<dbReference type="AlphaFoldDB" id="A0AAP0E654"/>
<accession>A0AAP0E654</accession>
<sequence length="52" mass="5788">MSNLPQQTASQLVWAYEVVIGLKELCASISEEYVEGLLQSSNRLLPECLTTM</sequence>